<proteinExistence type="predicted"/>
<dbReference type="CDD" id="cd03443">
    <property type="entry name" value="PaaI_thioesterase"/>
    <property type="match status" value="1"/>
</dbReference>
<accession>A0ABT1WE48</accession>
<dbReference type="EMBL" id="JANIGO010000002">
    <property type="protein sequence ID" value="MCQ8895796.1"/>
    <property type="molecule type" value="Genomic_DNA"/>
</dbReference>
<dbReference type="Pfam" id="PF03061">
    <property type="entry name" value="4HBT"/>
    <property type="match status" value="1"/>
</dbReference>
<keyword evidence="1" id="KW-0378">Hydrolase</keyword>
<sequence>MMDQRDQLEQLLDQSPYARLIGMQIDVRDGQLEFHLPFQAHNIGNDQLPALHGGLIGGFMEMAALMHMICIRETDSVPKTVDFSIDYLRPGFARDLMAVCTVTKHGKQVANVQVSAWQESPDKPVAVARAHLLLD</sequence>
<dbReference type="InterPro" id="IPR006683">
    <property type="entry name" value="Thioestr_dom"/>
</dbReference>
<dbReference type="InterPro" id="IPR029069">
    <property type="entry name" value="HotDog_dom_sf"/>
</dbReference>
<protein>
    <submittedName>
        <fullName evidence="3">PaaI family thioesterase</fullName>
    </submittedName>
</protein>
<dbReference type="RefSeq" id="WP_256763560.1">
    <property type="nucleotide sequence ID" value="NZ_JANIGO010000002.1"/>
</dbReference>
<evidence type="ECO:0000256" key="1">
    <source>
        <dbReference type="ARBA" id="ARBA00022801"/>
    </source>
</evidence>
<dbReference type="InterPro" id="IPR003736">
    <property type="entry name" value="PAAI_dom"/>
</dbReference>
<comment type="caution">
    <text evidence="3">The sequence shown here is derived from an EMBL/GenBank/DDBJ whole genome shotgun (WGS) entry which is preliminary data.</text>
</comment>
<dbReference type="NCBIfam" id="TIGR00369">
    <property type="entry name" value="unchar_dom_1"/>
    <property type="match status" value="1"/>
</dbReference>
<reference evidence="3 4" key="1">
    <citation type="submission" date="2022-07" db="EMBL/GenBank/DDBJ databases">
        <authorList>
            <person name="Xamxidin M."/>
            <person name="Wu M."/>
        </authorList>
    </citation>
    <scope>NUCLEOTIDE SEQUENCE [LARGE SCALE GENOMIC DNA]</scope>
    <source>
        <strain evidence="3 4">NBRC 111650</strain>
    </source>
</reference>
<gene>
    <name evidence="3" type="ORF">NQT62_05005</name>
</gene>
<keyword evidence="4" id="KW-1185">Reference proteome</keyword>
<feature type="domain" description="Thioesterase" evidence="2">
    <location>
        <begin position="51"/>
        <end position="123"/>
    </location>
</feature>
<dbReference type="SUPFAM" id="SSF54637">
    <property type="entry name" value="Thioesterase/thiol ester dehydrase-isomerase"/>
    <property type="match status" value="1"/>
</dbReference>
<organism evidence="3 4">
    <name type="scientific">Limnobacter humi</name>
    <dbReference type="NCBI Taxonomy" id="1778671"/>
    <lineage>
        <taxon>Bacteria</taxon>
        <taxon>Pseudomonadati</taxon>
        <taxon>Pseudomonadota</taxon>
        <taxon>Betaproteobacteria</taxon>
        <taxon>Burkholderiales</taxon>
        <taxon>Burkholderiaceae</taxon>
        <taxon>Limnobacter</taxon>
    </lineage>
</organism>
<dbReference type="Proteomes" id="UP001204142">
    <property type="component" value="Unassembled WGS sequence"/>
</dbReference>
<evidence type="ECO:0000259" key="2">
    <source>
        <dbReference type="Pfam" id="PF03061"/>
    </source>
</evidence>
<evidence type="ECO:0000313" key="4">
    <source>
        <dbReference type="Proteomes" id="UP001204142"/>
    </source>
</evidence>
<dbReference type="Gene3D" id="3.10.129.10">
    <property type="entry name" value="Hotdog Thioesterase"/>
    <property type="match status" value="1"/>
</dbReference>
<evidence type="ECO:0000313" key="3">
    <source>
        <dbReference type="EMBL" id="MCQ8895796.1"/>
    </source>
</evidence>
<name>A0ABT1WE48_9BURK</name>